<dbReference type="Gene3D" id="2.10.25.10">
    <property type="entry name" value="Laminin"/>
    <property type="match status" value="1"/>
</dbReference>
<evidence type="ECO:0000256" key="1">
    <source>
        <dbReference type="ARBA" id="ARBA00022536"/>
    </source>
</evidence>
<evidence type="ECO:0000256" key="3">
    <source>
        <dbReference type="ARBA" id="ARBA00022737"/>
    </source>
</evidence>
<evidence type="ECO:0000313" key="8">
    <source>
        <dbReference type="Ensembl" id="ENSPMAP00000005317.1"/>
    </source>
</evidence>
<sequence length="421" mass="46066">SAVIGKASDSKNHAVVIEQGLSFVEGLAVDWIHNTLYWSDSGFKTLSVATMDGRRRKLFDSGLQEPRAIVVDPIAGWLYWSDWGEPAKIEKAGMNGANRHAIVTHDIQWPNGIALDLANRRLYWVDSKLHTLSSVDMSGQDRVTVLASYSDLLHPFSIAVFEDKVYWTDGEEEAIFSMNKFTGSGRRVLAENLHSPQDIVVVHPLAQPSGPNRCEGSGCEYLCLPAPKVDAALPLFSCACADNSHLNPDGKTCSAGTPLLHSCPGRRSLVFLFLKKPSGPMDQFTYTRFVGSQSSLSTEKPFDISLTRAQATGNRGWLEAWLSTEAPSIATNAESEGGSASTVVGVLIPLAILAMVCVAGFYLWRNWKLRNTKSMNFDNPVYRKTTEDDDFALDHNASLGPSVGHVYPPLMAVSTEDDDMP</sequence>
<dbReference type="GO" id="GO:0005886">
    <property type="term" value="C:plasma membrane"/>
    <property type="evidence" value="ECO:0007669"/>
    <property type="project" value="TreeGrafter"/>
</dbReference>
<keyword evidence="7" id="KW-0812">Transmembrane</keyword>
<reference evidence="8" key="2">
    <citation type="submission" date="2025-09" db="UniProtKB">
        <authorList>
            <consortium name="Ensembl"/>
        </authorList>
    </citation>
    <scope>IDENTIFICATION</scope>
</reference>
<dbReference type="AlphaFoldDB" id="S4RJD5"/>
<evidence type="ECO:0000256" key="6">
    <source>
        <dbReference type="PROSITE-ProRule" id="PRU00461"/>
    </source>
</evidence>
<dbReference type="SUPFAM" id="SSF63825">
    <property type="entry name" value="YWTD domain"/>
    <property type="match status" value="1"/>
</dbReference>
<dbReference type="STRING" id="7757.ENSPMAP00000005317"/>
<dbReference type="InterPro" id="IPR000033">
    <property type="entry name" value="LDLR_classB_rpt"/>
</dbReference>
<dbReference type="GO" id="GO:0060070">
    <property type="term" value="P:canonical Wnt signaling pathway"/>
    <property type="evidence" value="ECO:0007669"/>
    <property type="project" value="TreeGrafter"/>
</dbReference>
<reference evidence="8" key="1">
    <citation type="submission" date="2025-08" db="UniProtKB">
        <authorList>
            <consortium name="Ensembl"/>
        </authorList>
    </citation>
    <scope>IDENTIFICATION</scope>
</reference>
<dbReference type="PROSITE" id="PS51120">
    <property type="entry name" value="LDLRB"/>
    <property type="match status" value="3"/>
</dbReference>
<dbReference type="Gene3D" id="2.120.10.30">
    <property type="entry name" value="TolB, C-terminal domain"/>
    <property type="match status" value="1"/>
</dbReference>
<keyword evidence="3" id="KW-0677">Repeat</keyword>
<feature type="transmembrane region" description="Helical" evidence="7">
    <location>
        <begin position="343"/>
        <end position="364"/>
    </location>
</feature>
<feature type="repeat" description="LDL-receptor class B" evidence="6">
    <location>
        <begin position="34"/>
        <end position="75"/>
    </location>
</feature>
<feature type="repeat" description="LDL-receptor class B" evidence="6">
    <location>
        <begin position="120"/>
        <end position="164"/>
    </location>
</feature>
<evidence type="ECO:0000256" key="2">
    <source>
        <dbReference type="ARBA" id="ARBA00022729"/>
    </source>
</evidence>
<evidence type="ECO:0000256" key="4">
    <source>
        <dbReference type="ARBA" id="ARBA00023157"/>
    </source>
</evidence>
<evidence type="ECO:0000256" key="7">
    <source>
        <dbReference type="SAM" id="Phobius"/>
    </source>
</evidence>
<dbReference type="GO" id="GO:0042813">
    <property type="term" value="F:Wnt receptor activity"/>
    <property type="evidence" value="ECO:0007669"/>
    <property type="project" value="TreeGrafter"/>
</dbReference>
<dbReference type="FunFam" id="2.120.10.30:FF:000241">
    <property type="entry name" value="Low-density lipoprotein receptor-related protein 6"/>
    <property type="match status" value="1"/>
</dbReference>
<keyword evidence="7" id="KW-0472">Membrane</keyword>
<keyword evidence="7" id="KW-1133">Transmembrane helix</keyword>
<evidence type="ECO:0000256" key="5">
    <source>
        <dbReference type="ARBA" id="ARBA00023180"/>
    </source>
</evidence>
<dbReference type="Pfam" id="PF00058">
    <property type="entry name" value="Ldl_recept_b"/>
    <property type="match status" value="4"/>
</dbReference>
<keyword evidence="5" id="KW-0325">Glycoprotein</keyword>
<keyword evidence="4" id="KW-1015">Disulfide bond</keyword>
<organism evidence="8">
    <name type="scientific">Petromyzon marinus</name>
    <name type="common">Sea lamprey</name>
    <dbReference type="NCBI Taxonomy" id="7757"/>
    <lineage>
        <taxon>Eukaryota</taxon>
        <taxon>Metazoa</taxon>
        <taxon>Chordata</taxon>
        <taxon>Craniata</taxon>
        <taxon>Vertebrata</taxon>
        <taxon>Cyclostomata</taxon>
        <taxon>Hyperoartia</taxon>
        <taxon>Petromyzontiformes</taxon>
        <taxon>Petromyzontidae</taxon>
        <taxon>Petromyzon</taxon>
    </lineage>
</organism>
<dbReference type="SMART" id="SM00135">
    <property type="entry name" value="LY"/>
    <property type="match status" value="4"/>
</dbReference>
<dbReference type="PANTHER" id="PTHR46513">
    <property type="entry name" value="VITELLOGENIN RECEPTOR-LIKE PROTEIN-RELATED-RELATED"/>
    <property type="match status" value="1"/>
</dbReference>
<protein>
    <submittedName>
        <fullName evidence="8">Uncharacterized protein</fullName>
    </submittedName>
</protein>
<dbReference type="PANTHER" id="PTHR46513:SF13">
    <property type="entry name" value="EGF-LIKE DOMAIN-CONTAINING PROTEIN"/>
    <property type="match status" value="1"/>
</dbReference>
<feature type="repeat" description="LDL-receptor class B" evidence="6">
    <location>
        <begin position="76"/>
        <end position="119"/>
    </location>
</feature>
<dbReference type="InterPro" id="IPR011042">
    <property type="entry name" value="6-blade_b-propeller_TolB-like"/>
</dbReference>
<name>S4RJD5_PETMA</name>
<keyword evidence="1" id="KW-0245">EGF-like domain</keyword>
<accession>S4RJD5</accession>
<dbReference type="InterPro" id="IPR050778">
    <property type="entry name" value="Cueball_EGF_LRP_Nidogen"/>
</dbReference>
<dbReference type="GO" id="GO:0017147">
    <property type="term" value="F:Wnt-protein binding"/>
    <property type="evidence" value="ECO:0007669"/>
    <property type="project" value="TreeGrafter"/>
</dbReference>
<keyword evidence="2" id="KW-0732">Signal</keyword>
<proteinExistence type="predicted"/>
<dbReference type="Ensembl" id="ENSPMAT00000005337.1">
    <property type="protein sequence ID" value="ENSPMAP00000005317.1"/>
    <property type="gene ID" value="ENSPMAG00000004851.1"/>
</dbReference>
<dbReference type="GeneTree" id="ENSGT00940000154819"/>